<feature type="compositionally biased region" description="Low complexity" evidence="1">
    <location>
        <begin position="69"/>
        <end position="81"/>
    </location>
</feature>
<feature type="region of interest" description="Disordered" evidence="1">
    <location>
        <begin position="1"/>
        <end position="20"/>
    </location>
</feature>
<proteinExistence type="predicted"/>
<dbReference type="Proteomes" id="UP000305836">
    <property type="component" value="Unassembled WGS sequence"/>
</dbReference>
<feature type="compositionally biased region" description="Polar residues" evidence="1">
    <location>
        <begin position="1"/>
        <end position="11"/>
    </location>
</feature>
<gene>
    <name evidence="2" type="ORF">FDA38_06340</name>
</gene>
<protein>
    <submittedName>
        <fullName evidence="2">Uncharacterized protein</fullName>
    </submittedName>
</protein>
<evidence type="ECO:0000313" key="3">
    <source>
        <dbReference type="Proteomes" id="UP000305836"/>
    </source>
</evidence>
<accession>A0A4U3M2K6</accession>
<evidence type="ECO:0000313" key="2">
    <source>
        <dbReference type="EMBL" id="TKK82402.1"/>
    </source>
</evidence>
<organism evidence="2 3">
    <name type="scientific">Kribbella jiaozuonensis</name>
    <dbReference type="NCBI Taxonomy" id="2575441"/>
    <lineage>
        <taxon>Bacteria</taxon>
        <taxon>Bacillati</taxon>
        <taxon>Actinomycetota</taxon>
        <taxon>Actinomycetes</taxon>
        <taxon>Propionibacteriales</taxon>
        <taxon>Kribbellaceae</taxon>
        <taxon>Kribbella</taxon>
    </lineage>
</organism>
<dbReference type="AlphaFoldDB" id="A0A4U3M2K6"/>
<evidence type="ECO:0000256" key="1">
    <source>
        <dbReference type="SAM" id="MobiDB-lite"/>
    </source>
</evidence>
<feature type="region of interest" description="Disordered" evidence="1">
    <location>
        <begin position="37"/>
        <end position="81"/>
    </location>
</feature>
<dbReference type="RefSeq" id="WP_137253098.1">
    <property type="nucleotide sequence ID" value="NZ_JBHSPQ010000001.1"/>
</dbReference>
<comment type="caution">
    <text evidence="2">The sequence shown here is derived from an EMBL/GenBank/DDBJ whole genome shotgun (WGS) entry which is preliminary data.</text>
</comment>
<sequence>MRPSDAESNTLGVWDSAVNGWHATAITDEPKARELASDLDIQYDAHGHPTRSGTSSHPKGSSAPPGPPATSTSGSATTANG</sequence>
<name>A0A4U3M2K6_9ACTN</name>
<reference evidence="2 3" key="1">
    <citation type="submission" date="2019-04" db="EMBL/GenBank/DDBJ databases">
        <title>Kribbella sp. NEAU-THZ 27 nov., a novel actinomycete isolated from soil.</title>
        <authorList>
            <person name="Duan L."/>
        </authorList>
    </citation>
    <scope>NUCLEOTIDE SEQUENCE [LARGE SCALE GENOMIC DNA]</scope>
    <source>
        <strain evidence="3">NEAU-THZ27</strain>
    </source>
</reference>
<keyword evidence="3" id="KW-1185">Reference proteome</keyword>
<dbReference type="EMBL" id="SZPZ01000001">
    <property type="protein sequence ID" value="TKK82402.1"/>
    <property type="molecule type" value="Genomic_DNA"/>
</dbReference>